<protein>
    <recommendedName>
        <fullName evidence="5 14">CRISPR-associated exonuclease Cas4</fullName>
        <ecNumber evidence="4 14">3.1.12.1</ecNumber>
    </recommendedName>
</protein>
<keyword evidence="9 14" id="KW-0269">Exonuclease</keyword>
<comment type="function">
    <text evidence="14">CRISPR (clustered regularly interspaced short palindromic repeat) is an adaptive immune system that provides protection against mobile genetic elements (viruses, transposable elements and conjugative plasmids). CRISPR clusters contain sequences complementary to antecedent mobile elements and target invading nucleic acids. CRISPR clusters are transcribed and processed into CRISPR RNA (crRNA).</text>
</comment>
<keyword evidence="6 14" id="KW-0540">Nuclease</keyword>
<evidence type="ECO:0000256" key="11">
    <source>
        <dbReference type="ARBA" id="ARBA00023014"/>
    </source>
</evidence>
<dbReference type="Proteomes" id="UP000076770">
    <property type="component" value="Chromosome i"/>
</dbReference>
<organism evidence="16 17">
    <name type="scientific">Saccharolobus solfataricus</name>
    <name type="common">Sulfolobus solfataricus</name>
    <dbReference type="NCBI Taxonomy" id="2287"/>
    <lineage>
        <taxon>Archaea</taxon>
        <taxon>Thermoproteota</taxon>
        <taxon>Thermoprotei</taxon>
        <taxon>Sulfolobales</taxon>
        <taxon>Sulfolobaceae</taxon>
        <taxon>Saccharolobus</taxon>
    </lineage>
</organism>
<evidence type="ECO:0000256" key="10">
    <source>
        <dbReference type="ARBA" id="ARBA00023004"/>
    </source>
</evidence>
<keyword evidence="7 14" id="KW-0479">Metal-binding</keyword>
<name>A0A157T163_SACSO</name>
<evidence type="ECO:0000313" key="17">
    <source>
        <dbReference type="Proteomes" id="UP000076770"/>
    </source>
</evidence>
<dbReference type="GO" id="GO:0051536">
    <property type="term" value="F:iron-sulfur cluster binding"/>
    <property type="evidence" value="ECO:0007669"/>
    <property type="project" value="UniProtKB-KW"/>
</dbReference>
<evidence type="ECO:0000256" key="3">
    <source>
        <dbReference type="ARBA" id="ARBA00009189"/>
    </source>
</evidence>
<dbReference type="GO" id="GO:0046872">
    <property type="term" value="F:metal ion binding"/>
    <property type="evidence" value="ECO:0007669"/>
    <property type="project" value="UniProtKB-KW"/>
</dbReference>
<dbReference type="EMBL" id="LT549890">
    <property type="protein sequence ID" value="SAI85065.1"/>
    <property type="molecule type" value="Genomic_DNA"/>
</dbReference>
<comment type="cofactor">
    <cofactor evidence="2">
        <name>[4Fe-4S] cluster</name>
        <dbReference type="ChEBI" id="CHEBI:49883"/>
    </cofactor>
</comment>
<reference evidence="17" key="1">
    <citation type="submission" date="2016-04" db="EMBL/GenBank/DDBJ databases">
        <authorList>
            <person name="Shah S.A."/>
            <person name="Garrett R.A."/>
        </authorList>
    </citation>
    <scope>NUCLEOTIDE SEQUENCE [LARGE SCALE GENOMIC DNA]</scope>
    <source>
        <strain evidence="17">ATCC 35091 / DSM 1616 / JCM 8930 / NBRC 15331 / P1</strain>
    </source>
</reference>
<dbReference type="InterPro" id="IPR011604">
    <property type="entry name" value="PDDEXK-like_dom_sf"/>
</dbReference>
<dbReference type="GO" id="GO:0051607">
    <property type="term" value="P:defense response to virus"/>
    <property type="evidence" value="ECO:0007669"/>
    <property type="project" value="UniProtKB-KW"/>
</dbReference>
<evidence type="ECO:0000256" key="6">
    <source>
        <dbReference type="ARBA" id="ARBA00022722"/>
    </source>
</evidence>
<evidence type="ECO:0000313" key="16">
    <source>
        <dbReference type="EMBL" id="SAI85065.1"/>
    </source>
</evidence>
<evidence type="ECO:0000256" key="13">
    <source>
        <dbReference type="ARBA" id="ARBA00023211"/>
    </source>
</evidence>
<dbReference type="InterPro" id="IPR013343">
    <property type="entry name" value="CRISPR-assoc_prot_Cas4"/>
</dbReference>
<dbReference type="InterPro" id="IPR022765">
    <property type="entry name" value="Dna2/Cas4_DUF83"/>
</dbReference>
<accession>A0A157T163</accession>
<evidence type="ECO:0000256" key="5">
    <source>
        <dbReference type="ARBA" id="ARBA00020049"/>
    </source>
</evidence>
<dbReference type="EC" id="3.1.12.1" evidence="4 14"/>
<keyword evidence="13 14" id="KW-0464">Manganese</keyword>
<sequence length="201" mass="23547">MRVIACFIRFVTLNVLMTISGITIKHFAYCPQIVRIESMGFTERVSEAMIEGEQVEKDKVMNFLYATLKPLNVVGKPIFRYGDLIGSPDYVLIYPNHWVPLDVKSGRKRYDHKLQMKYYLYLMDMNGINVKEGLLYYVSLKEMVRLEYNYAEKRYVEKVLSKIREAINGKVRVVQDARKCYNCGFFVYCKPKIKGNLAYVD</sequence>
<dbReference type="Pfam" id="PF01930">
    <property type="entry name" value="Cas_Cas4"/>
    <property type="match status" value="1"/>
</dbReference>
<evidence type="ECO:0000256" key="7">
    <source>
        <dbReference type="ARBA" id="ARBA00022723"/>
    </source>
</evidence>
<dbReference type="NCBIfam" id="TIGR00372">
    <property type="entry name" value="cas4"/>
    <property type="match status" value="1"/>
</dbReference>
<gene>
    <name evidence="16" type="ORF">SSOP1_1511</name>
</gene>
<proteinExistence type="inferred from homology"/>
<dbReference type="Gene3D" id="3.90.320.10">
    <property type="match status" value="1"/>
</dbReference>
<dbReference type="OMA" id="WIREAMN"/>
<evidence type="ECO:0000256" key="8">
    <source>
        <dbReference type="ARBA" id="ARBA00022801"/>
    </source>
</evidence>
<feature type="domain" description="DUF83" evidence="15">
    <location>
        <begin position="21"/>
        <end position="190"/>
    </location>
</feature>
<dbReference type="AlphaFoldDB" id="A0A157T163"/>
<comment type="similarity">
    <text evidence="3 14">Belongs to the CRISPR-associated exonuclease Cas4 family.</text>
</comment>
<keyword evidence="10 14" id="KW-0408">Iron</keyword>
<comment type="cofactor">
    <cofactor evidence="14">
        <name>Mg(2+)</name>
        <dbReference type="ChEBI" id="CHEBI:18420"/>
    </cofactor>
    <cofactor evidence="14">
        <name>Mn(2+)</name>
        <dbReference type="ChEBI" id="CHEBI:29035"/>
    </cofactor>
    <text evidence="14">Mg(2+) or Mn(2+) required for ssDNA cleavage activity.</text>
</comment>
<keyword evidence="12 14" id="KW-0051">Antiviral defense</keyword>
<evidence type="ECO:0000256" key="14">
    <source>
        <dbReference type="RuleBase" id="RU365022"/>
    </source>
</evidence>
<comment type="cofactor">
    <cofactor evidence="14">
        <name>iron-sulfur cluster</name>
        <dbReference type="ChEBI" id="CHEBI:30408"/>
    </cofactor>
</comment>
<evidence type="ECO:0000256" key="2">
    <source>
        <dbReference type="ARBA" id="ARBA00001966"/>
    </source>
</evidence>
<keyword evidence="11 14" id="KW-0411">Iron-sulfur</keyword>
<comment type="cofactor">
    <cofactor evidence="1">
        <name>Mn(2+)</name>
        <dbReference type="ChEBI" id="CHEBI:29035"/>
    </cofactor>
</comment>
<dbReference type="GO" id="GO:0004527">
    <property type="term" value="F:exonuclease activity"/>
    <property type="evidence" value="ECO:0007669"/>
    <property type="project" value="UniProtKB-KW"/>
</dbReference>
<evidence type="ECO:0000256" key="12">
    <source>
        <dbReference type="ARBA" id="ARBA00023118"/>
    </source>
</evidence>
<evidence type="ECO:0000256" key="1">
    <source>
        <dbReference type="ARBA" id="ARBA00001936"/>
    </source>
</evidence>
<keyword evidence="8 14" id="KW-0378">Hydrolase</keyword>
<dbReference type="PANTHER" id="PTHR36531:SF6">
    <property type="entry name" value="DNA REPLICATION ATP-DEPENDENT HELICASE_NUCLEASE DNA2"/>
    <property type="match status" value="1"/>
</dbReference>
<evidence type="ECO:0000256" key="9">
    <source>
        <dbReference type="ARBA" id="ARBA00022839"/>
    </source>
</evidence>
<evidence type="ECO:0000256" key="4">
    <source>
        <dbReference type="ARBA" id="ARBA00012768"/>
    </source>
</evidence>
<dbReference type="InterPro" id="IPR051827">
    <property type="entry name" value="Cas4_exonuclease"/>
</dbReference>
<evidence type="ECO:0000259" key="15">
    <source>
        <dbReference type="Pfam" id="PF01930"/>
    </source>
</evidence>
<dbReference type="PANTHER" id="PTHR36531">
    <property type="entry name" value="CRISPR-ASSOCIATED EXONUCLEASE CAS4"/>
    <property type="match status" value="1"/>
</dbReference>
<dbReference type="PATRIC" id="fig|2287.9.peg.1556"/>